<feature type="transmembrane region" description="Helical" evidence="6">
    <location>
        <begin position="133"/>
        <end position="153"/>
    </location>
</feature>
<feature type="transmembrane region" description="Helical" evidence="6">
    <location>
        <begin position="184"/>
        <end position="204"/>
    </location>
</feature>
<proteinExistence type="inferred from homology"/>
<dbReference type="eggNOG" id="KOG3255">
    <property type="taxonomic scope" value="Eukaryota"/>
</dbReference>
<feature type="transmembrane region" description="Helical" evidence="6">
    <location>
        <begin position="408"/>
        <end position="430"/>
    </location>
</feature>
<feature type="transmembrane region" description="Helical" evidence="6">
    <location>
        <begin position="248"/>
        <end position="269"/>
    </location>
</feature>
<dbReference type="InterPro" id="IPR000620">
    <property type="entry name" value="EamA_dom"/>
</dbReference>
<evidence type="ECO:0000256" key="5">
    <source>
        <dbReference type="ARBA" id="ARBA00023136"/>
    </source>
</evidence>
<dbReference type="InterPro" id="IPR037185">
    <property type="entry name" value="EmrE-like"/>
</dbReference>
<feature type="domain" description="EamA" evidence="7">
    <location>
        <begin position="347"/>
        <end position="485"/>
    </location>
</feature>
<evidence type="ECO:0000256" key="1">
    <source>
        <dbReference type="ARBA" id="ARBA00004141"/>
    </source>
</evidence>
<feature type="transmembrane region" description="Helical" evidence="6">
    <location>
        <begin position="281"/>
        <end position="300"/>
    </location>
</feature>
<dbReference type="Pfam" id="PF00892">
    <property type="entry name" value="EamA"/>
    <property type="match status" value="4"/>
</dbReference>
<evidence type="ECO:0000259" key="7">
    <source>
        <dbReference type="Pfam" id="PF00892"/>
    </source>
</evidence>
<feature type="domain" description="EamA" evidence="7">
    <location>
        <begin position="186"/>
        <end position="324"/>
    </location>
</feature>
<feature type="transmembrane region" description="Helical" evidence="6">
    <location>
        <begin position="436"/>
        <end position="457"/>
    </location>
</feature>
<keyword evidence="9" id="KW-1185">Reference proteome</keyword>
<protein>
    <recommendedName>
        <fullName evidence="7">EamA domain-containing protein</fullName>
    </recommendedName>
</protein>
<evidence type="ECO:0000313" key="8">
    <source>
        <dbReference type="EnsemblPlants" id="LPERR02G00330.1"/>
    </source>
</evidence>
<feature type="transmembrane region" description="Helical" evidence="6">
    <location>
        <begin position="306"/>
        <end position="325"/>
    </location>
</feature>
<dbReference type="HOGENOM" id="CLU_005241_1_0_1"/>
<feature type="transmembrane region" description="Helical" evidence="6">
    <location>
        <begin position="97"/>
        <end position="121"/>
    </location>
</feature>
<reference evidence="9" key="2">
    <citation type="submission" date="2013-12" db="EMBL/GenBank/DDBJ databases">
        <authorList>
            <person name="Yu Y."/>
            <person name="Lee S."/>
            <person name="de Baynast K."/>
            <person name="Wissotski M."/>
            <person name="Liu L."/>
            <person name="Talag J."/>
            <person name="Goicoechea J."/>
            <person name="Angelova A."/>
            <person name="Jetty R."/>
            <person name="Kudrna D."/>
            <person name="Golser W."/>
            <person name="Rivera L."/>
            <person name="Zhang J."/>
            <person name="Wing R."/>
        </authorList>
    </citation>
    <scope>NUCLEOTIDE SEQUENCE</scope>
</reference>
<reference evidence="8 9" key="1">
    <citation type="submission" date="2012-08" db="EMBL/GenBank/DDBJ databases">
        <title>Oryza genome evolution.</title>
        <authorList>
            <person name="Wing R.A."/>
        </authorList>
    </citation>
    <scope>NUCLEOTIDE SEQUENCE</scope>
</reference>
<feature type="domain" description="EamA" evidence="7">
    <location>
        <begin position="11"/>
        <end position="150"/>
    </location>
</feature>
<dbReference type="GO" id="GO:0022857">
    <property type="term" value="F:transmembrane transporter activity"/>
    <property type="evidence" value="ECO:0007669"/>
    <property type="project" value="InterPro"/>
</dbReference>
<evidence type="ECO:0000256" key="4">
    <source>
        <dbReference type="ARBA" id="ARBA00022989"/>
    </source>
</evidence>
<dbReference type="Gramene" id="LPERR02G00330.1">
    <property type="protein sequence ID" value="LPERR02G00330.1"/>
    <property type="gene ID" value="LPERR02G00330"/>
</dbReference>
<evidence type="ECO:0000256" key="2">
    <source>
        <dbReference type="ARBA" id="ARBA00007635"/>
    </source>
</evidence>
<feature type="transmembrane region" description="Helical" evidence="6">
    <location>
        <begin position="346"/>
        <end position="364"/>
    </location>
</feature>
<dbReference type="AlphaFoldDB" id="A0A0D9VB38"/>
<evidence type="ECO:0000256" key="6">
    <source>
        <dbReference type="SAM" id="Phobius"/>
    </source>
</evidence>
<dbReference type="InterPro" id="IPR030184">
    <property type="entry name" value="WAT1-related"/>
</dbReference>
<feature type="transmembrane region" description="Helical" evidence="6">
    <location>
        <begin position="618"/>
        <end position="638"/>
    </location>
</feature>
<accession>A0A0D9VB38</accession>
<name>A0A0D9VB38_9ORYZ</name>
<sequence length="707" mass="76613">MKKWVKFLKPVVAMLVFDMLFALMTALVKKALADGLNHVVFIALRQFVAAVLLAPIAYFKERHTRPRFTKEIFAYLFMSALLGGLCAQYLFFLGLSYTTATLTATFSNMTPVFTFLIAIPLQLETVDVRSKAGLAKIIGTLVSVGGAMLLSLYKGAALTHTASSVQDLTANGIASSSSISKGRWMLGSVLLILNCISFSLWMLLQGKLTKKYPAVISSNAFMTLFSSMQAGVVALTTQRRLSVWLLRGNIQIIAVVFAGVAVSGIGYVLMTWCIEKKGPVFTAGFMPLIQIMAAVIDLFVLHEQLFLGSAIGAALVIGGLYLLLWGKSKEASATALVAKGAEGLRTVMAMLVFDLISAVMTALVKKALEQGLNRLVLITLRQLVATLFLGPIAYFKERSTRPKLTPEILVYLFFSALLGAGLAQYTFFYGLQYTTATYAITFANLSPVLTFLIAITLRIEFLNMKSKAGGAKILGTLTSMAGMLVLSLYKGVALTNRSEAMDAAASANATTTVNHNNKQWTLGTVVLLGNCLCFSLWLLLQTKLTKKYPAIYSSTAIMFFISTLQAGALTLATDRLSASAWALTKNIEIVTVLYSGVVASGVGYLIMTWCVSKRGPVFTAAFIPVIQIMVAFIDFFFLREPLHLGSVLGSVLMILGLYLLLWGKKKDAASSLVVCCPDQPKQLVLVDEEAPNTTTKPQQQPASLLKL</sequence>
<feature type="transmembrane region" description="Helical" evidence="6">
    <location>
        <begin position="469"/>
        <end position="489"/>
    </location>
</feature>
<dbReference type="PANTHER" id="PTHR31218">
    <property type="entry name" value="WAT1-RELATED PROTEIN"/>
    <property type="match status" value="1"/>
</dbReference>
<dbReference type="Proteomes" id="UP000032180">
    <property type="component" value="Chromosome 2"/>
</dbReference>
<feature type="transmembrane region" description="Helical" evidence="6">
    <location>
        <begin position="7"/>
        <end position="27"/>
    </location>
</feature>
<evidence type="ECO:0000256" key="3">
    <source>
        <dbReference type="ARBA" id="ARBA00022692"/>
    </source>
</evidence>
<feature type="transmembrane region" description="Helical" evidence="6">
    <location>
        <begin position="551"/>
        <end position="572"/>
    </location>
</feature>
<feature type="transmembrane region" description="Helical" evidence="6">
    <location>
        <begin position="520"/>
        <end position="539"/>
    </location>
</feature>
<feature type="transmembrane region" description="Helical" evidence="6">
    <location>
        <begin position="644"/>
        <end position="662"/>
    </location>
</feature>
<feature type="transmembrane region" description="Helical" evidence="6">
    <location>
        <begin position="376"/>
        <end position="396"/>
    </location>
</feature>
<reference evidence="8" key="3">
    <citation type="submission" date="2015-04" db="UniProtKB">
        <authorList>
            <consortium name="EnsemblPlants"/>
        </authorList>
    </citation>
    <scope>IDENTIFICATION</scope>
</reference>
<comment type="subcellular location">
    <subcellularLocation>
        <location evidence="1">Membrane</location>
        <topology evidence="1">Multi-pass membrane protein</topology>
    </subcellularLocation>
</comment>
<feature type="transmembrane region" description="Helical" evidence="6">
    <location>
        <begin position="72"/>
        <end position="91"/>
    </location>
</feature>
<feature type="transmembrane region" description="Helical" evidence="6">
    <location>
        <begin position="39"/>
        <end position="60"/>
    </location>
</feature>
<dbReference type="SUPFAM" id="SSF103481">
    <property type="entry name" value="Multidrug resistance efflux transporter EmrE"/>
    <property type="match status" value="4"/>
</dbReference>
<comment type="similarity">
    <text evidence="2">Belongs to the drug/metabolite transporter (DMT) superfamily. Plant drug/metabolite exporter (P-DME) (TC 2.A.7.4) family.</text>
</comment>
<dbReference type="GO" id="GO:0016020">
    <property type="term" value="C:membrane"/>
    <property type="evidence" value="ECO:0007669"/>
    <property type="project" value="UniProtKB-SubCell"/>
</dbReference>
<dbReference type="EnsemblPlants" id="LPERR02G00330.1">
    <property type="protein sequence ID" value="LPERR02G00330.1"/>
    <property type="gene ID" value="LPERR02G00330"/>
</dbReference>
<feature type="domain" description="EamA" evidence="7">
    <location>
        <begin position="522"/>
        <end position="661"/>
    </location>
</feature>
<evidence type="ECO:0000313" key="9">
    <source>
        <dbReference type="Proteomes" id="UP000032180"/>
    </source>
</evidence>
<organism evidence="8 9">
    <name type="scientific">Leersia perrieri</name>
    <dbReference type="NCBI Taxonomy" id="77586"/>
    <lineage>
        <taxon>Eukaryota</taxon>
        <taxon>Viridiplantae</taxon>
        <taxon>Streptophyta</taxon>
        <taxon>Embryophyta</taxon>
        <taxon>Tracheophyta</taxon>
        <taxon>Spermatophyta</taxon>
        <taxon>Magnoliopsida</taxon>
        <taxon>Liliopsida</taxon>
        <taxon>Poales</taxon>
        <taxon>Poaceae</taxon>
        <taxon>BOP clade</taxon>
        <taxon>Oryzoideae</taxon>
        <taxon>Oryzeae</taxon>
        <taxon>Oryzinae</taxon>
        <taxon>Leersia</taxon>
    </lineage>
</organism>
<keyword evidence="4 6" id="KW-1133">Transmembrane helix</keyword>
<keyword evidence="3 6" id="KW-0812">Transmembrane</keyword>
<feature type="transmembrane region" description="Helical" evidence="6">
    <location>
        <begin position="216"/>
        <end position="236"/>
    </location>
</feature>
<keyword evidence="5 6" id="KW-0472">Membrane</keyword>
<feature type="transmembrane region" description="Helical" evidence="6">
    <location>
        <begin position="592"/>
        <end position="611"/>
    </location>
</feature>